<evidence type="ECO:0000313" key="2">
    <source>
        <dbReference type="Proteomes" id="UP000078084"/>
    </source>
</evidence>
<name>A0A171KUL8_9BURK</name>
<reference evidence="1 2" key="1">
    <citation type="submission" date="2015-04" db="EMBL/GenBank/DDBJ databases">
        <title>Genome sequence of Kerstersia gyiorum CG1.</title>
        <authorList>
            <person name="Greninger A.L."/>
            <person name="Kozyreva V."/>
            <person name="Chaturvedi V."/>
        </authorList>
    </citation>
    <scope>NUCLEOTIDE SEQUENCE [LARGE SCALE GENOMIC DNA]</scope>
    <source>
        <strain evidence="1 2">CG1</strain>
    </source>
</reference>
<keyword evidence="2" id="KW-1185">Reference proteome</keyword>
<accession>A0A171KUL8</accession>
<comment type="caution">
    <text evidence="1">The sequence shown here is derived from an EMBL/GenBank/DDBJ whole genome shotgun (WGS) entry which is preliminary data.</text>
</comment>
<dbReference type="Proteomes" id="UP000078084">
    <property type="component" value="Unassembled WGS sequence"/>
</dbReference>
<dbReference type="RefSeq" id="WP_068368845.1">
    <property type="nucleotide sequence ID" value="NZ_LBNE01000002.1"/>
</dbReference>
<sequence length="374" mass="42752">MTDFLDHLSANDNDIYDLLISGKQRLTASVLRELARDRGIFYSPEDSREELADRLSLLPHDFHDIAGIVQKREPAHRREKATFVRLGTQLSVEEMKEAATAYAEKVATNEQVTHRPKGGTGYSVDVTYDEFNHTRTRLLQRERHEASIEFFVENGQTVARLPATDKAKRVFAAIKETVEQKRKEKISEDKIELTGLTTPALRSKFFTRLISSLPGYKLKNVMNLKVSLLECRDDEDVLDLEEDLEDDASKEMFAAVVHSMALSGQNLVQSQEYKDLTSRGFFITSITWRSEYEREPNDIVQFDAGFEDRKTGTGFKYQVQGAFRAHKGTHRKTIVHVSDLERTKLFSILEDTARKVLSDLLSEAEEESLDEPKE</sequence>
<dbReference type="STRING" id="206506.AAV32_06030"/>
<organism evidence="1 2">
    <name type="scientific">Kerstersia gyiorum</name>
    <dbReference type="NCBI Taxonomy" id="206506"/>
    <lineage>
        <taxon>Bacteria</taxon>
        <taxon>Pseudomonadati</taxon>
        <taxon>Pseudomonadota</taxon>
        <taxon>Betaproteobacteria</taxon>
        <taxon>Burkholderiales</taxon>
        <taxon>Alcaligenaceae</taxon>
        <taxon>Kerstersia</taxon>
    </lineage>
</organism>
<dbReference type="EMBL" id="LBNE01000002">
    <property type="protein sequence ID" value="KKO72585.1"/>
    <property type="molecule type" value="Genomic_DNA"/>
</dbReference>
<proteinExistence type="predicted"/>
<dbReference type="PATRIC" id="fig|206506.3.peg.1292"/>
<gene>
    <name evidence="1" type="ORF">AAV32_06030</name>
</gene>
<protein>
    <submittedName>
        <fullName evidence="1">Uncharacterized protein</fullName>
    </submittedName>
</protein>
<dbReference type="AlphaFoldDB" id="A0A171KUL8"/>
<evidence type="ECO:0000313" key="1">
    <source>
        <dbReference type="EMBL" id="KKO72585.1"/>
    </source>
</evidence>